<sequence>MEWVMGANPFNACSMTGEGINHVFPHSRFVGLIPGGIINGIGGNMQDEPVLDTVNGYDWRTAEYWAPHNGWYIWTVSEMEKGT</sequence>
<dbReference type="Proteomes" id="UP000179243">
    <property type="component" value="Unassembled WGS sequence"/>
</dbReference>
<dbReference type="AlphaFoldDB" id="A0A1F7FAR1"/>
<dbReference type="EMBL" id="MFYX01000083">
    <property type="protein sequence ID" value="OGK03764.1"/>
    <property type="molecule type" value="Genomic_DNA"/>
</dbReference>
<proteinExistence type="predicted"/>
<protein>
    <submittedName>
        <fullName evidence="1">Uncharacterized protein</fullName>
    </submittedName>
</protein>
<dbReference type="Gene3D" id="1.50.10.10">
    <property type="match status" value="1"/>
</dbReference>
<evidence type="ECO:0000313" key="2">
    <source>
        <dbReference type="Proteomes" id="UP000179243"/>
    </source>
</evidence>
<evidence type="ECO:0000313" key="1">
    <source>
        <dbReference type="EMBL" id="OGK03764.1"/>
    </source>
</evidence>
<accession>A0A1F7FAR1</accession>
<reference evidence="1 2" key="1">
    <citation type="journal article" date="2016" name="Nat. Commun.">
        <title>Thousands of microbial genomes shed light on interconnected biogeochemical processes in an aquifer system.</title>
        <authorList>
            <person name="Anantharaman K."/>
            <person name="Brown C.T."/>
            <person name="Hug L.A."/>
            <person name="Sharon I."/>
            <person name="Castelle C.J."/>
            <person name="Probst A.J."/>
            <person name="Thomas B.C."/>
            <person name="Singh A."/>
            <person name="Wilkins M.J."/>
            <person name="Karaoz U."/>
            <person name="Brodie E.L."/>
            <person name="Williams K.H."/>
            <person name="Hubbard S.S."/>
            <person name="Banfield J.F."/>
        </authorList>
    </citation>
    <scope>NUCLEOTIDE SEQUENCE [LARGE SCALE GENOMIC DNA]</scope>
</reference>
<dbReference type="InterPro" id="IPR008928">
    <property type="entry name" value="6-hairpin_glycosidase_sf"/>
</dbReference>
<dbReference type="GO" id="GO:0005975">
    <property type="term" value="P:carbohydrate metabolic process"/>
    <property type="evidence" value="ECO:0007669"/>
    <property type="project" value="InterPro"/>
</dbReference>
<comment type="caution">
    <text evidence="1">The sequence shown here is derived from an EMBL/GenBank/DDBJ whole genome shotgun (WGS) entry which is preliminary data.</text>
</comment>
<dbReference type="InterPro" id="IPR012341">
    <property type="entry name" value="6hp_glycosidase-like_sf"/>
</dbReference>
<organism evidence="1 2">
    <name type="scientific">Candidatus Raymondbacteria bacterium RIFOXYD12_FULL_49_13</name>
    <dbReference type="NCBI Taxonomy" id="1817890"/>
    <lineage>
        <taxon>Bacteria</taxon>
        <taxon>Raymondiibacteriota</taxon>
    </lineage>
</organism>
<gene>
    <name evidence="1" type="ORF">A2519_02115</name>
</gene>
<dbReference type="SUPFAM" id="SSF48208">
    <property type="entry name" value="Six-hairpin glycosidases"/>
    <property type="match status" value="1"/>
</dbReference>
<name>A0A1F7FAR1_UNCRA</name>